<dbReference type="InterPro" id="IPR012338">
    <property type="entry name" value="Beta-lactam/transpept-like"/>
</dbReference>
<dbReference type="GO" id="GO:0004180">
    <property type="term" value="F:carboxypeptidase activity"/>
    <property type="evidence" value="ECO:0007669"/>
    <property type="project" value="UniProtKB-KW"/>
</dbReference>
<evidence type="ECO:0000313" key="10">
    <source>
        <dbReference type="Proteomes" id="UP001596380"/>
    </source>
</evidence>
<evidence type="ECO:0000256" key="2">
    <source>
        <dbReference type="ARBA" id="ARBA00022729"/>
    </source>
</evidence>
<evidence type="ECO:0000313" key="9">
    <source>
        <dbReference type="EMBL" id="MFC6882322.1"/>
    </source>
</evidence>
<keyword evidence="9" id="KW-0121">Carboxypeptidase</keyword>
<evidence type="ECO:0000256" key="4">
    <source>
        <dbReference type="ARBA" id="ARBA00022960"/>
    </source>
</evidence>
<proteinExistence type="inferred from homology"/>
<name>A0ABW2CL34_9ACTN</name>
<organism evidence="9 10">
    <name type="scientific">Actinomadura yumaensis</name>
    <dbReference type="NCBI Taxonomy" id="111807"/>
    <lineage>
        <taxon>Bacteria</taxon>
        <taxon>Bacillati</taxon>
        <taxon>Actinomycetota</taxon>
        <taxon>Actinomycetes</taxon>
        <taxon>Streptosporangiales</taxon>
        <taxon>Thermomonosporaceae</taxon>
        <taxon>Actinomadura</taxon>
    </lineage>
</organism>
<dbReference type="PANTHER" id="PTHR21581">
    <property type="entry name" value="D-ALANYL-D-ALANINE CARBOXYPEPTIDASE"/>
    <property type="match status" value="1"/>
</dbReference>
<feature type="domain" description="Peptidase S11 D-alanyl-D-alanine carboxypeptidase A N-terminal" evidence="8">
    <location>
        <begin position="57"/>
        <end position="265"/>
    </location>
</feature>
<gene>
    <name evidence="9" type="ORF">ACFQKB_21385</name>
</gene>
<keyword evidence="2" id="KW-0732">Signal</keyword>
<keyword evidence="5" id="KW-0573">Peptidoglycan synthesis</keyword>
<protein>
    <submittedName>
        <fullName evidence="9">D-alanyl-D-alanine carboxypeptidase family protein</fullName>
        <ecNumber evidence="9">3.4.-.-</ecNumber>
    </submittedName>
</protein>
<evidence type="ECO:0000256" key="5">
    <source>
        <dbReference type="ARBA" id="ARBA00022984"/>
    </source>
</evidence>
<dbReference type="PANTHER" id="PTHR21581:SF33">
    <property type="entry name" value="D-ALANYL-D-ALANINE CARBOXYPEPTIDASE DACB"/>
    <property type="match status" value="1"/>
</dbReference>
<evidence type="ECO:0000256" key="3">
    <source>
        <dbReference type="ARBA" id="ARBA00022801"/>
    </source>
</evidence>
<dbReference type="Gene3D" id="3.40.710.10">
    <property type="entry name" value="DD-peptidase/beta-lactamase superfamily"/>
    <property type="match status" value="1"/>
</dbReference>
<comment type="caution">
    <text evidence="9">The sequence shown here is derived from an EMBL/GenBank/DDBJ whole genome shotgun (WGS) entry which is preliminary data.</text>
</comment>
<dbReference type="SUPFAM" id="SSF56601">
    <property type="entry name" value="beta-lactamase/transpeptidase-like"/>
    <property type="match status" value="1"/>
</dbReference>
<dbReference type="InterPro" id="IPR001967">
    <property type="entry name" value="Peptidase_S11_N"/>
</dbReference>
<dbReference type="Proteomes" id="UP001596380">
    <property type="component" value="Unassembled WGS sequence"/>
</dbReference>
<dbReference type="EMBL" id="JBHSXS010000012">
    <property type="protein sequence ID" value="MFC6882322.1"/>
    <property type="molecule type" value="Genomic_DNA"/>
</dbReference>
<evidence type="ECO:0000256" key="1">
    <source>
        <dbReference type="ARBA" id="ARBA00007164"/>
    </source>
</evidence>
<keyword evidence="9" id="KW-0645">Protease</keyword>
<accession>A0ABW2CL34</accession>
<dbReference type="PRINTS" id="PR00725">
    <property type="entry name" value="DADACBPTASE1"/>
</dbReference>
<dbReference type="EC" id="3.4.-.-" evidence="9"/>
<keyword evidence="4" id="KW-0133">Cell shape</keyword>
<keyword evidence="10" id="KW-1185">Reference proteome</keyword>
<keyword evidence="6" id="KW-0961">Cell wall biogenesis/degradation</keyword>
<dbReference type="Pfam" id="PF00768">
    <property type="entry name" value="Peptidase_S11"/>
    <property type="match status" value="1"/>
</dbReference>
<dbReference type="RefSeq" id="WP_160822601.1">
    <property type="nucleotide sequence ID" value="NZ_JBHSXE010000001.1"/>
</dbReference>
<evidence type="ECO:0000256" key="7">
    <source>
        <dbReference type="RuleBase" id="RU004016"/>
    </source>
</evidence>
<comment type="similarity">
    <text evidence="1 7">Belongs to the peptidase S11 family.</text>
</comment>
<evidence type="ECO:0000256" key="6">
    <source>
        <dbReference type="ARBA" id="ARBA00023316"/>
    </source>
</evidence>
<keyword evidence="3 9" id="KW-0378">Hydrolase</keyword>
<sequence>MTKIHWMRGRVWGLAAGAAGLAMAVAAVLATGTGERPALPGAVAEDGSGLPWPFGARGALHVEGSPDTVLYGSRRPTPIASVAKVMTAYVFLKDRPLAPGRDGPVFTVSAEEAGRYGERLARQESLVPVRPGERYTQRQALEALLTVSANNVAHEVARWDAGGDRAFVAKMNAAARALGMDDTRYTDPSGFDTGTVSTAADQLVLLRAASRLPGFLATASRPWFEAPGTVGRVPSTDVVLGRQGIIAGKTGYTRAAGGGFVFLALVRKEGVPVLVHGVILGHRDAVGSALTCRTAPPLVEAAVNGLGRPRRTAEADRVQSWTESRP</sequence>
<reference evidence="10" key="1">
    <citation type="journal article" date="2019" name="Int. J. Syst. Evol. Microbiol.">
        <title>The Global Catalogue of Microorganisms (GCM) 10K type strain sequencing project: providing services to taxonomists for standard genome sequencing and annotation.</title>
        <authorList>
            <consortium name="The Broad Institute Genomics Platform"/>
            <consortium name="The Broad Institute Genome Sequencing Center for Infectious Disease"/>
            <person name="Wu L."/>
            <person name="Ma J."/>
        </authorList>
    </citation>
    <scope>NUCLEOTIDE SEQUENCE [LARGE SCALE GENOMIC DNA]</scope>
    <source>
        <strain evidence="10">JCM 3369</strain>
    </source>
</reference>
<dbReference type="InterPro" id="IPR018044">
    <property type="entry name" value="Peptidase_S11"/>
</dbReference>
<evidence type="ECO:0000259" key="8">
    <source>
        <dbReference type="Pfam" id="PF00768"/>
    </source>
</evidence>